<proteinExistence type="predicted"/>
<feature type="transmembrane region" description="Helical" evidence="1">
    <location>
        <begin position="42"/>
        <end position="63"/>
    </location>
</feature>
<name>A0A7H0ITW7_9ACTN</name>
<dbReference type="Proteomes" id="UP000516052">
    <property type="component" value="Chromosome"/>
</dbReference>
<keyword evidence="1" id="KW-1133">Transmembrane helix</keyword>
<feature type="transmembrane region" description="Helical" evidence="1">
    <location>
        <begin position="6"/>
        <end position="30"/>
    </location>
</feature>
<evidence type="ECO:0000313" key="2">
    <source>
        <dbReference type="EMBL" id="QNP76233.1"/>
    </source>
</evidence>
<keyword evidence="1" id="KW-0472">Membrane</keyword>
<dbReference type="EMBL" id="CP060828">
    <property type="protein sequence ID" value="QNP76233.1"/>
    <property type="molecule type" value="Genomic_DNA"/>
</dbReference>
<protein>
    <submittedName>
        <fullName evidence="2">Uncharacterized protein</fullName>
    </submittedName>
</protein>
<evidence type="ECO:0000256" key="1">
    <source>
        <dbReference type="SAM" id="Phobius"/>
    </source>
</evidence>
<organism evidence="2 3">
    <name type="scientific">Streptomyces roseirectus</name>
    <dbReference type="NCBI Taxonomy" id="2768066"/>
    <lineage>
        <taxon>Bacteria</taxon>
        <taxon>Bacillati</taxon>
        <taxon>Actinomycetota</taxon>
        <taxon>Actinomycetes</taxon>
        <taxon>Kitasatosporales</taxon>
        <taxon>Streptomycetaceae</taxon>
        <taxon>Streptomyces</taxon>
    </lineage>
</organism>
<dbReference type="KEGG" id="sroi:IAG44_27775"/>
<sequence length="86" mass="8975">MGSGAAANSLALAAIAPVVWLAVTLSWVLVCGSVGRVHRGAALVAGALLNAWLLWFSVVWLGVLDSYPDPNCPGNVPAWWPRLIPA</sequence>
<evidence type="ECO:0000313" key="3">
    <source>
        <dbReference type="Proteomes" id="UP000516052"/>
    </source>
</evidence>
<keyword evidence="1" id="KW-0812">Transmembrane</keyword>
<dbReference type="AlphaFoldDB" id="A0A7H0ITW7"/>
<gene>
    <name evidence="2" type="ORF">IAG44_27775</name>
</gene>
<keyword evidence="3" id="KW-1185">Reference proteome</keyword>
<reference evidence="2 3" key="1">
    <citation type="submission" date="2020-08" db="EMBL/GenBank/DDBJ databases">
        <title>A novel species.</title>
        <authorList>
            <person name="Gao J."/>
        </authorList>
    </citation>
    <scope>NUCLEOTIDE SEQUENCE [LARGE SCALE GENOMIC DNA]</scope>
    <source>
        <strain evidence="2 3">CRXT-G-22</strain>
    </source>
</reference>
<accession>A0A7H0ITW7</accession>